<dbReference type="Proteomes" id="UP000747542">
    <property type="component" value="Unassembled WGS sequence"/>
</dbReference>
<gene>
    <name evidence="1" type="ORF">Hamer_G008016</name>
</gene>
<name>A0A8J5JUS6_HOMAM</name>
<accession>A0A8J5JUS6</accession>
<evidence type="ECO:0000313" key="1">
    <source>
        <dbReference type="EMBL" id="KAG7162468.1"/>
    </source>
</evidence>
<dbReference type="AlphaFoldDB" id="A0A8J5JUS6"/>
<evidence type="ECO:0000313" key="2">
    <source>
        <dbReference type="Proteomes" id="UP000747542"/>
    </source>
</evidence>
<sequence length="140" mass="16100">TQIYSTVATELLEGENRVEAANVTWWNSQVKMVRSVLAIPEDKFSLLKEGVTLLGAYERNILQDMQNTVSASFVVPCVCGFRQHLEQRKSKYNNNFVAALKNSLEKRLIQYEASKQFRFAAVLDPCCKAWWCQDQMEKTD</sequence>
<comment type="caution">
    <text evidence="1">The sequence shown here is derived from an EMBL/GenBank/DDBJ whole genome shotgun (WGS) entry which is preliminary data.</text>
</comment>
<dbReference type="EMBL" id="JAHLQT010027705">
    <property type="protein sequence ID" value="KAG7162468.1"/>
    <property type="molecule type" value="Genomic_DNA"/>
</dbReference>
<organism evidence="1 2">
    <name type="scientific">Homarus americanus</name>
    <name type="common">American lobster</name>
    <dbReference type="NCBI Taxonomy" id="6706"/>
    <lineage>
        <taxon>Eukaryota</taxon>
        <taxon>Metazoa</taxon>
        <taxon>Ecdysozoa</taxon>
        <taxon>Arthropoda</taxon>
        <taxon>Crustacea</taxon>
        <taxon>Multicrustacea</taxon>
        <taxon>Malacostraca</taxon>
        <taxon>Eumalacostraca</taxon>
        <taxon>Eucarida</taxon>
        <taxon>Decapoda</taxon>
        <taxon>Pleocyemata</taxon>
        <taxon>Astacidea</taxon>
        <taxon>Nephropoidea</taxon>
        <taxon>Nephropidae</taxon>
        <taxon>Homarus</taxon>
    </lineage>
</organism>
<feature type="non-terminal residue" evidence="1">
    <location>
        <position position="1"/>
    </location>
</feature>
<protein>
    <submittedName>
        <fullName evidence="1">Uncharacterized protein</fullName>
    </submittedName>
</protein>
<proteinExistence type="predicted"/>
<keyword evidence="2" id="KW-1185">Reference proteome</keyword>
<reference evidence="1" key="1">
    <citation type="journal article" date="2021" name="Sci. Adv.">
        <title>The American lobster genome reveals insights on longevity, neural, and immune adaptations.</title>
        <authorList>
            <person name="Polinski J.M."/>
            <person name="Zimin A.V."/>
            <person name="Clark K.F."/>
            <person name="Kohn A.B."/>
            <person name="Sadowski N."/>
            <person name="Timp W."/>
            <person name="Ptitsyn A."/>
            <person name="Khanna P."/>
            <person name="Romanova D.Y."/>
            <person name="Williams P."/>
            <person name="Greenwood S.J."/>
            <person name="Moroz L.L."/>
            <person name="Walt D.R."/>
            <person name="Bodnar A.G."/>
        </authorList>
    </citation>
    <scope>NUCLEOTIDE SEQUENCE</scope>
    <source>
        <strain evidence="1">GMGI-L3</strain>
    </source>
</reference>
<feature type="non-terminal residue" evidence="1">
    <location>
        <position position="140"/>
    </location>
</feature>